<dbReference type="SUPFAM" id="SSF56954">
    <property type="entry name" value="Outer membrane efflux proteins (OEP)"/>
    <property type="match status" value="1"/>
</dbReference>
<comment type="caution">
    <text evidence="10">The sequence shown here is derived from an EMBL/GenBank/DDBJ whole genome shotgun (WGS) entry which is preliminary data.</text>
</comment>
<accession>A0A2T5GJV3</accession>
<dbReference type="PANTHER" id="PTHR30203:SF20">
    <property type="entry name" value="MULTIDRUG RESISTANCE OUTER MEMBRANE PROTEIN MDTP-RELATED"/>
    <property type="match status" value="1"/>
</dbReference>
<evidence type="ECO:0000256" key="2">
    <source>
        <dbReference type="ARBA" id="ARBA00007613"/>
    </source>
</evidence>
<dbReference type="Gene3D" id="2.20.200.10">
    <property type="entry name" value="Outer membrane efflux proteins (OEP)"/>
    <property type="match status" value="1"/>
</dbReference>
<evidence type="ECO:0000313" key="11">
    <source>
        <dbReference type="Proteomes" id="UP000244189"/>
    </source>
</evidence>
<sequence length="474" mass="48916">MIRMKPHAATTMAALVATGLLAGCAVPASQTTVTPIAAPALGLTDPRPTAIAADWWRGFGDPQLDRLVADAVAGNPSLDAALARVTQAQAVLSTNQADLGPDVTLDTQAQVARLSGRYTIPPPYAGTTRFVGTAAANLSWNLDLFGRQKAAIAGARASVRAAALDLAAARLALSGAVVQTYIDLERAEAQAGIATRTIATRENTLRLVNVRIRNKLGSKLDAQAATTLLAQARQALLRAQAGQVLARNALAALAGRGVDYPATIRATALKLDAVVPLPATVPADLLARRADIAAAQGRIEAAAAGRQVARRAFYPNVNLAALAGFQAVGLGNLLSLDAGTVGVGPAIHLPLFDNGRLKADLAGATAALDLATSSYNDRVVGAVREAADAVARIGALDADRARQAEVVRGYAETGRLNAIRVSSGLDSRLDLVDNDVRLLAAEQADADLAADAAQQRVQLVLALGGGFDFQDMTR</sequence>
<dbReference type="Gene3D" id="1.20.1600.10">
    <property type="entry name" value="Outer membrane efflux proteins (OEP)"/>
    <property type="match status" value="1"/>
</dbReference>
<proteinExistence type="inferred from homology"/>
<evidence type="ECO:0000256" key="7">
    <source>
        <dbReference type="ARBA" id="ARBA00023139"/>
    </source>
</evidence>
<keyword evidence="3 9" id="KW-1134">Transmembrane beta strand</keyword>
<keyword evidence="11" id="KW-1185">Reference proteome</keyword>
<dbReference type="AlphaFoldDB" id="A0A2T5GJV3"/>
<comment type="similarity">
    <text evidence="2 9">Belongs to the outer membrane factor (OMF) (TC 1.B.17) family.</text>
</comment>
<dbReference type="GO" id="GO:0005886">
    <property type="term" value="C:plasma membrane"/>
    <property type="evidence" value="ECO:0007669"/>
    <property type="project" value="UniProtKB-SubCell"/>
</dbReference>
<dbReference type="EMBL" id="QAOG01000004">
    <property type="protein sequence ID" value="PTQ59603.1"/>
    <property type="molecule type" value="Genomic_DNA"/>
</dbReference>
<evidence type="ECO:0000256" key="5">
    <source>
        <dbReference type="ARBA" id="ARBA00022729"/>
    </source>
</evidence>
<dbReference type="InterPro" id="IPR003423">
    <property type="entry name" value="OMP_efflux"/>
</dbReference>
<dbReference type="InterPro" id="IPR010131">
    <property type="entry name" value="MdtP/NodT-like"/>
</dbReference>
<evidence type="ECO:0000256" key="1">
    <source>
        <dbReference type="ARBA" id="ARBA00004370"/>
    </source>
</evidence>
<keyword evidence="4 9" id="KW-0812">Transmembrane</keyword>
<dbReference type="NCBIfam" id="TIGR01845">
    <property type="entry name" value="outer_NodT"/>
    <property type="match status" value="1"/>
</dbReference>
<dbReference type="GO" id="GO:0015562">
    <property type="term" value="F:efflux transmembrane transporter activity"/>
    <property type="evidence" value="ECO:0007669"/>
    <property type="project" value="InterPro"/>
</dbReference>
<evidence type="ECO:0000256" key="3">
    <source>
        <dbReference type="ARBA" id="ARBA00022452"/>
    </source>
</evidence>
<evidence type="ECO:0000256" key="9">
    <source>
        <dbReference type="RuleBase" id="RU362097"/>
    </source>
</evidence>
<keyword evidence="6 9" id="KW-0472">Membrane</keyword>
<dbReference type="RefSeq" id="WP_244185276.1">
    <property type="nucleotide sequence ID" value="NZ_QAOG01000004.1"/>
</dbReference>
<dbReference type="Pfam" id="PF02321">
    <property type="entry name" value="OEP"/>
    <property type="match status" value="2"/>
</dbReference>
<keyword evidence="8 9" id="KW-0449">Lipoprotein</keyword>
<dbReference type="PROSITE" id="PS51257">
    <property type="entry name" value="PROKAR_LIPOPROTEIN"/>
    <property type="match status" value="1"/>
</dbReference>
<name>A0A2T5GJV3_9SPHN</name>
<keyword evidence="7 9" id="KW-0564">Palmitate</keyword>
<feature type="chain" id="PRO_5015371784" evidence="9">
    <location>
        <begin position="23"/>
        <end position="474"/>
    </location>
</feature>
<organism evidence="10 11">
    <name type="scientific">Sphingomonas aurantiaca</name>
    <dbReference type="NCBI Taxonomy" id="185949"/>
    <lineage>
        <taxon>Bacteria</taxon>
        <taxon>Pseudomonadati</taxon>
        <taxon>Pseudomonadota</taxon>
        <taxon>Alphaproteobacteria</taxon>
        <taxon>Sphingomonadales</taxon>
        <taxon>Sphingomonadaceae</taxon>
        <taxon>Sphingomonas</taxon>
    </lineage>
</organism>
<reference evidence="10 11" key="1">
    <citation type="submission" date="2018-04" db="EMBL/GenBank/DDBJ databases">
        <title>Genomic Encyclopedia of Type Strains, Phase III (KMG-III): the genomes of soil and plant-associated and newly described type strains.</title>
        <authorList>
            <person name="Whitman W."/>
        </authorList>
    </citation>
    <scope>NUCLEOTIDE SEQUENCE [LARGE SCALE GENOMIC DNA]</scope>
    <source>
        <strain evidence="10 11">MA101b</strain>
    </source>
</reference>
<protein>
    <submittedName>
        <fullName evidence="10">NodT family efflux transporter outer membrane factor (OMF) lipoprotein</fullName>
    </submittedName>
</protein>
<evidence type="ECO:0000256" key="6">
    <source>
        <dbReference type="ARBA" id="ARBA00023136"/>
    </source>
</evidence>
<dbReference type="PANTHER" id="PTHR30203">
    <property type="entry name" value="OUTER MEMBRANE CATION EFFLUX PROTEIN"/>
    <property type="match status" value="1"/>
</dbReference>
<evidence type="ECO:0000256" key="4">
    <source>
        <dbReference type="ARBA" id="ARBA00022692"/>
    </source>
</evidence>
<comment type="subcellular location">
    <subcellularLocation>
        <location evidence="9">Cell membrane</location>
        <topology evidence="9">Lipid-anchor</topology>
    </subcellularLocation>
    <subcellularLocation>
        <location evidence="1">Membrane</location>
    </subcellularLocation>
</comment>
<evidence type="ECO:0000313" key="10">
    <source>
        <dbReference type="EMBL" id="PTQ59603.1"/>
    </source>
</evidence>
<keyword evidence="5 9" id="KW-0732">Signal</keyword>
<evidence type="ECO:0000256" key="8">
    <source>
        <dbReference type="ARBA" id="ARBA00023288"/>
    </source>
</evidence>
<feature type="signal peptide" evidence="9">
    <location>
        <begin position="1"/>
        <end position="22"/>
    </location>
</feature>
<dbReference type="Proteomes" id="UP000244189">
    <property type="component" value="Unassembled WGS sequence"/>
</dbReference>
<gene>
    <name evidence="10" type="ORF">C8J26_2452</name>
</gene>